<proteinExistence type="inferred from homology"/>
<evidence type="ECO:0000256" key="1">
    <source>
        <dbReference type="ARBA" id="ARBA00004245"/>
    </source>
</evidence>
<accession>A0A8J6B7S8</accession>
<dbReference type="GO" id="GO:0005885">
    <property type="term" value="C:Arp2/3 protein complex"/>
    <property type="evidence" value="ECO:0007669"/>
    <property type="project" value="InterPro"/>
</dbReference>
<comment type="caution">
    <text evidence="7">The sequence shown here is derived from an EMBL/GenBank/DDBJ whole genome shotgun (WGS) entry which is preliminary data.</text>
</comment>
<dbReference type="Proteomes" id="UP000717585">
    <property type="component" value="Unassembled WGS sequence"/>
</dbReference>
<dbReference type="AlphaFoldDB" id="A0A8J6B7S8"/>
<dbReference type="PANTHER" id="PTHR12058">
    <property type="entry name" value="ARP2/3 COMPLEX 34 KDA SUBUNIT"/>
    <property type="match status" value="1"/>
</dbReference>
<evidence type="ECO:0000313" key="7">
    <source>
        <dbReference type="EMBL" id="KAG9396034.1"/>
    </source>
</evidence>
<dbReference type="GO" id="GO:0051015">
    <property type="term" value="F:actin filament binding"/>
    <property type="evidence" value="ECO:0007669"/>
    <property type="project" value="TreeGrafter"/>
</dbReference>
<dbReference type="InterPro" id="IPR034666">
    <property type="entry name" value="ARPC2/4"/>
</dbReference>
<dbReference type="GO" id="GO:0005200">
    <property type="term" value="F:structural constituent of cytoskeleton"/>
    <property type="evidence" value="ECO:0007669"/>
    <property type="project" value="TreeGrafter"/>
</dbReference>
<evidence type="ECO:0000256" key="5">
    <source>
        <dbReference type="ARBA" id="ARBA00023212"/>
    </source>
</evidence>
<gene>
    <name evidence="7" type="ORF">J8273_2383</name>
</gene>
<keyword evidence="3 6" id="KW-0963">Cytoplasm</keyword>
<keyword evidence="5 6" id="KW-0206">Cytoskeleton</keyword>
<comment type="subunit">
    <text evidence="6">Component of the Arp2/3 complex.</text>
</comment>
<dbReference type="GO" id="GO:0030041">
    <property type="term" value="P:actin filament polymerization"/>
    <property type="evidence" value="ECO:0007669"/>
    <property type="project" value="InterPro"/>
</dbReference>
<evidence type="ECO:0000256" key="3">
    <source>
        <dbReference type="ARBA" id="ARBA00022490"/>
    </source>
</evidence>
<comment type="subcellular location">
    <subcellularLocation>
        <location evidence="1 6">Cytoplasm</location>
        <location evidence="1 6">Cytoskeleton</location>
    </subcellularLocation>
</comment>
<keyword evidence="4 6" id="KW-0009">Actin-binding</keyword>
<dbReference type="OrthoDB" id="148331at2759"/>
<dbReference type="SUPFAM" id="SSF69645">
    <property type="entry name" value="Arp2/3 complex subunits"/>
    <property type="match status" value="2"/>
</dbReference>
<comment type="similarity">
    <text evidence="2 6">Belongs to the ARPC2 family.</text>
</comment>
<keyword evidence="8" id="KW-1185">Reference proteome</keyword>
<evidence type="ECO:0000256" key="2">
    <source>
        <dbReference type="ARBA" id="ARBA00007192"/>
    </source>
</evidence>
<comment type="function">
    <text evidence="6">Functions as actin-binding component of the Arp2/3 complex which is involved in regulation of actin polymerization and together with an activating nucleation-promoting factor (NPF) mediates the formation of branched actin networks.</text>
</comment>
<protein>
    <recommendedName>
        <fullName evidence="6">Arp2/3 complex 34 kDa subunit</fullName>
    </recommendedName>
</protein>
<reference evidence="7" key="1">
    <citation type="submission" date="2021-05" db="EMBL/GenBank/DDBJ databases">
        <title>A free-living protist that lacks canonical eukaryotic 1 DNA replication and segregation systems.</title>
        <authorList>
            <person name="Salas-Leiva D.E."/>
            <person name="Tromer E.C."/>
            <person name="Curtis B.A."/>
            <person name="Jerlstrom-Hultqvist J."/>
            <person name="Kolisko M."/>
            <person name="Yi Z."/>
            <person name="Salas-Leiva J.S."/>
            <person name="Gallot-Lavallee L."/>
            <person name="Kops G.J.P.L."/>
            <person name="Archibald J.M."/>
            <person name="Simpson A.G.B."/>
            <person name="Roger A.J."/>
        </authorList>
    </citation>
    <scope>NUCLEOTIDE SEQUENCE</scope>
    <source>
        <strain evidence="7">BICM</strain>
    </source>
</reference>
<name>A0A8J6B7S8_9EUKA</name>
<dbReference type="EMBL" id="JAHDYR010000007">
    <property type="protein sequence ID" value="KAG9396034.1"/>
    <property type="molecule type" value="Genomic_DNA"/>
</dbReference>
<dbReference type="Pfam" id="PF04045">
    <property type="entry name" value="P34-Arc"/>
    <property type="match status" value="1"/>
</dbReference>
<organism evidence="7 8">
    <name type="scientific">Carpediemonas membranifera</name>
    <dbReference type="NCBI Taxonomy" id="201153"/>
    <lineage>
        <taxon>Eukaryota</taxon>
        <taxon>Metamonada</taxon>
        <taxon>Carpediemonas-like organisms</taxon>
        <taxon>Carpediemonas</taxon>
    </lineage>
</organism>
<dbReference type="PANTHER" id="PTHR12058:SF0">
    <property type="entry name" value="ACTIN-RELATED PROTEIN 2_3 COMPLEX SUBUNIT 2"/>
    <property type="match status" value="1"/>
</dbReference>
<dbReference type="GO" id="GO:0034314">
    <property type="term" value="P:Arp2/3 complex-mediated actin nucleation"/>
    <property type="evidence" value="ECO:0007669"/>
    <property type="project" value="InterPro"/>
</dbReference>
<evidence type="ECO:0000256" key="6">
    <source>
        <dbReference type="RuleBase" id="RU364015"/>
    </source>
</evidence>
<evidence type="ECO:0000313" key="8">
    <source>
        <dbReference type="Proteomes" id="UP000717585"/>
    </source>
</evidence>
<dbReference type="Gene3D" id="3.30.1460.20">
    <property type="match status" value="2"/>
</dbReference>
<dbReference type="InterPro" id="IPR007188">
    <property type="entry name" value="ARPC2"/>
</dbReference>
<evidence type="ECO:0000256" key="4">
    <source>
        <dbReference type="ARBA" id="ARBA00023203"/>
    </source>
</evidence>
<sequence>MIILPEEHDVIRQVLTKAFGDPEDRPQILDSDFSDYDGVRIAIHYAASEGTILRVSISSPCWEELQSFDVMSYLDEKYGQWKVEPAPNMNYTLQFDIATPPDNVEEVISSVARLKTTMYSAPFKSTIRKVVDGKADNSIVQLAYRPKEKIYLKAQSDGVLIIFSLHFMDVTEAAIARVFCQEFQDAKNNHALSSCPPCRFDDSVPTDLEGVPGVTDKEMVGFVSFKLDPHHYAGNHEETVSARLQNFRTYLAYHIKATKAFLHFRMRRRGASWLQEWEKTD</sequence>